<reference evidence="3 4" key="1">
    <citation type="submission" date="2017-09" db="EMBL/GenBank/DDBJ databases">
        <title>Genome sequencing of Besnoitia besnoiti strain Bb-Ger1.</title>
        <authorList>
            <person name="Schares G."/>
            <person name="Venepally P."/>
            <person name="Lorenzi H.A."/>
        </authorList>
    </citation>
    <scope>NUCLEOTIDE SEQUENCE [LARGE SCALE GENOMIC DNA]</scope>
    <source>
        <strain evidence="3 4">Bb-Ger1</strain>
    </source>
</reference>
<evidence type="ECO:0000259" key="2">
    <source>
        <dbReference type="PROSITE" id="PS50206"/>
    </source>
</evidence>
<feature type="compositionally biased region" description="Polar residues" evidence="1">
    <location>
        <begin position="97"/>
        <end position="109"/>
    </location>
</feature>
<feature type="compositionally biased region" description="Low complexity" evidence="1">
    <location>
        <begin position="303"/>
        <end position="312"/>
    </location>
</feature>
<feature type="region of interest" description="Disordered" evidence="1">
    <location>
        <begin position="1"/>
        <end position="257"/>
    </location>
</feature>
<dbReference type="RefSeq" id="XP_029215628.1">
    <property type="nucleotide sequence ID" value="XM_029361273.1"/>
</dbReference>
<feature type="compositionally biased region" description="Polar residues" evidence="1">
    <location>
        <begin position="657"/>
        <end position="672"/>
    </location>
</feature>
<feature type="region of interest" description="Disordered" evidence="1">
    <location>
        <begin position="417"/>
        <end position="440"/>
    </location>
</feature>
<dbReference type="VEuPathDB" id="ToxoDB:BESB_025930"/>
<dbReference type="Pfam" id="PF00581">
    <property type="entry name" value="Rhodanese"/>
    <property type="match status" value="1"/>
</dbReference>
<sequence length="991" mass="107476">MNPAYKGPAPAKHPGRLEEPRVASEVGSLASESPSPISVHHIVTRPAAFQPPSPSISRTCPLTPPSLSPDMLGGGARSPNSDNREAEVPGAECGGSRSAQEQRPIQPTDGQICPAPQRGGSYSFTSSSVSASEGTDTRRCSAAAIENDGNANLAYEPVKAPRQDSTSDHESPTFAEEAGADQRGDASSQASAVCARLGRQLSQQNSSRGSFARLGEQQLPPNRPPPLLQEDATPAAPPSDTNAKATDANDAVAVSAPQVEVSKLDSVISMATSSEDEGGRATPNIDMFALAKRVGATPEQAKAKLASSLQSSHKPKHSSSGGGVVFAEAPQISLFDKLSYPPTDTSEPAPGDWRRRSSALAFEARKRLSGLENSLSPPRDPARRPSPPRSPGRIRSLSLSIGADMKCDILKQQQEEEEVGCRHASEEAKKAMRKQRWRRRTTVSHLTIPSPETALQESEGAAPVMQLHHSIKAGDAADAVGIRSSATQEAGPGGWKRRGSALAERAVFQQDTLWLLQRTPSPPRTPGRNRTLSLSIPPDMQRMSEEKQLRDERQEEVLTKLQAEQKEIQRQLQEQAEQYRQQMQQQHDLLEAILRQQRQLEEKERPADDHKADKRPPQEDADAKGSPPARNVASPTRQTLTSQQRQQIQEHMKQLEYLQQNRPRTSRPSLLTQEKGEKDDTGSPGLQRTPSGTSGTEMGSGSGRMPVEKAVNQYSVLDRIHRYLMEPNVLLLDVRSPQEFAVEKVAGSINVPTDQFLSCIHLLPKNKETPLMVYCSDGSRARQAAVALRKLGHANVCDAVSIKVVKHSLDGAVLKQMPSSVIGKALRRQLLSRSAQGTSSEDSPWCPPQGVRSRRPQHRSSSRDASSRRWTSVAEKRNGGGDARGARGGPPLAPVLDTPTTEALARLCSLQLHRPVDPRQVRAWSATFVGSVLLRIHNLRPTNGICFARWSQKASRESRHGGSCRSSFHEMDSLASVAQEPAASLRAVPGD</sequence>
<dbReference type="PANTHER" id="PTHR43031:SF1">
    <property type="entry name" value="PYRIDINE NUCLEOTIDE-DISULPHIDE OXIDOREDUCTASE"/>
    <property type="match status" value="1"/>
</dbReference>
<feature type="compositionally biased region" description="Basic and acidic residues" evidence="1">
    <location>
        <begin position="419"/>
        <end position="430"/>
    </location>
</feature>
<feature type="compositionally biased region" description="Low complexity" evidence="1">
    <location>
        <begin position="121"/>
        <end position="132"/>
    </location>
</feature>
<feature type="compositionally biased region" description="Basic and acidic residues" evidence="1">
    <location>
        <begin position="542"/>
        <end position="553"/>
    </location>
</feature>
<dbReference type="EMBL" id="NWUJ01000014">
    <property type="protein sequence ID" value="PFH31619.1"/>
    <property type="molecule type" value="Genomic_DNA"/>
</dbReference>
<gene>
    <name evidence="3" type="ORF">BESB_025930</name>
</gene>
<feature type="region of interest" description="Disordered" evidence="1">
    <location>
        <begin position="517"/>
        <end position="553"/>
    </location>
</feature>
<feature type="compositionally biased region" description="Low complexity" evidence="1">
    <location>
        <begin position="636"/>
        <end position="647"/>
    </location>
</feature>
<feature type="compositionally biased region" description="Basic and acidic residues" evidence="1">
    <location>
        <begin position="601"/>
        <end position="623"/>
    </location>
</feature>
<organism evidence="3 4">
    <name type="scientific">Besnoitia besnoiti</name>
    <name type="common">Apicomplexan protozoan</name>
    <dbReference type="NCBI Taxonomy" id="94643"/>
    <lineage>
        <taxon>Eukaryota</taxon>
        <taxon>Sar</taxon>
        <taxon>Alveolata</taxon>
        <taxon>Apicomplexa</taxon>
        <taxon>Conoidasida</taxon>
        <taxon>Coccidia</taxon>
        <taxon>Eucoccidiorida</taxon>
        <taxon>Eimeriorina</taxon>
        <taxon>Sarcocystidae</taxon>
        <taxon>Besnoitia</taxon>
    </lineage>
</organism>
<dbReference type="OrthoDB" id="566238at2759"/>
<dbReference type="PANTHER" id="PTHR43031">
    <property type="entry name" value="FAD-DEPENDENT OXIDOREDUCTASE"/>
    <property type="match status" value="1"/>
</dbReference>
<dbReference type="Proteomes" id="UP000224006">
    <property type="component" value="Unassembled WGS sequence"/>
</dbReference>
<dbReference type="AlphaFoldDB" id="A0A2A9M0Y3"/>
<proteinExistence type="predicted"/>
<keyword evidence="4" id="KW-1185">Reference proteome</keyword>
<comment type="caution">
    <text evidence="3">The sequence shown here is derived from an EMBL/GenBank/DDBJ whole genome shotgun (WGS) entry which is preliminary data.</text>
</comment>
<dbReference type="PROSITE" id="PS50206">
    <property type="entry name" value="RHODANESE_3"/>
    <property type="match status" value="1"/>
</dbReference>
<evidence type="ECO:0000313" key="3">
    <source>
        <dbReference type="EMBL" id="PFH31619.1"/>
    </source>
</evidence>
<dbReference type="SMART" id="SM00450">
    <property type="entry name" value="RHOD"/>
    <property type="match status" value="1"/>
</dbReference>
<feature type="compositionally biased region" description="Basic residues" evidence="1">
    <location>
        <begin position="431"/>
        <end position="440"/>
    </location>
</feature>
<feature type="region of interest" description="Disordered" evidence="1">
    <location>
        <begin position="601"/>
        <end position="707"/>
    </location>
</feature>
<feature type="compositionally biased region" description="Low complexity" evidence="1">
    <location>
        <begin position="689"/>
        <end position="699"/>
    </location>
</feature>
<dbReference type="SUPFAM" id="SSF52821">
    <property type="entry name" value="Rhodanese/Cell cycle control phosphatase"/>
    <property type="match status" value="1"/>
</dbReference>
<feature type="region of interest" description="Disordered" evidence="1">
    <location>
        <begin position="301"/>
        <end position="398"/>
    </location>
</feature>
<feature type="domain" description="Rhodanese" evidence="2">
    <location>
        <begin position="725"/>
        <end position="796"/>
    </location>
</feature>
<protein>
    <submittedName>
        <fullName evidence="3">Rhodanese family domain-containing protein</fullName>
    </submittedName>
</protein>
<accession>A0A2A9M0Y3</accession>
<feature type="compositionally biased region" description="Polar residues" evidence="1">
    <location>
        <begin position="200"/>
        <end position="209"/>
    </location>
</feature>
<dbReference type="CDD" id="cd00158">
    <property type="entry name" value="RHOD"/>
    <property type="match status" value="1"/>
</dbReference>
<name>A0A2A9M0Y3_BESBE</name>
<evidence type="ECO:0000313" key="4">
    <source>
        <dbReference type="Proteomes" id="UP000224006"/>
    </source>
</evidence>
<dbReference type="InterPro" id="IPR050229">
    <property type="entry name" value="GlpE_sulfurtransferase"/>
</dbReference>
<evidence type="ECO:0000256" key="1">
    <source>
        <dbReference type="SAM" id="MobiDB-lite"/>
    </source>
</evidence>
<dbReference type="InterPro" id="IPR001763">
    <property type="entry name" value="Rhodanese-like_dom"/>
</dbReference>
<feature type="compositionally biased region" description="Basic and acidic residues" evidence="1">
    <location>
        <begin position="159"/>
        <end position="171"/>
    </location>
</feature>
<feature type="compositionally biased region" description="Low complexity" evidence="1">
    <location>
        <begin position="241"/>
        <end position="254"/>
    </location>
</feature>
<dbReference type="KEGG" id="bbes:BESB_025930"/>
<dbReference type="GeneID" id="40307645"/>
<feature type="region of interest" description="Disordered" evidence="1">
    <location>
        <begin position="832"/>
        <end position="895"/>
    </location>
</feature>
<dbReference type="InterPro" id="IPR036873">
    <property type="entry name" value="Rhodanese-like_dom_sf"/>
</dbReference>
<feature type="compositionally biased region" description="Polar residues" evidence="1">
    <location>
        <begin position="832"/>
        <end position="842"/>
    </location>
</feature>
<dbReference type="Gene3D" id="3.40.250.10">
    <property type="entry name" value="Rhodanese-like domain"/>
    <property type="match status" value="1"/>
</dbReference>